<sequence length="605" mass="65294">MCPIPPPRRGHHGDMSTFTGVVTTGIYCRPGCGGRPKPENVRVFTTAAAAEAAGYRACLRCRPYRGEPPVGPPGSELVCRAVGLIVDGMLDGCGEAELAARLGASARHLRRLFADSLGITPDQLARSSRVHFARRLLDDTDLTVLDVAFASGFGSVRQLNRAFHESFHASPTALRKRRRSTDRLVADGGLLLRLSDRQPLDFEPMLDYLAERAIPGVEHVDGGTYRRTITVDGHPGVLEIFRGPDGSLLLRAHLPDLHGLIHQVRRARHIFALDRTTPTQPTEDHASNTPLRQPPGTWDAYETAVRTLVEQGLAQQPTRPTHTRPNRPDHTATSNLTPAETSQLNHTGRNQPDYIATNQPNNPSANPPDHIDTNQRDHTPTNQPDHTTTNQPNNPSANPPDHIDTNQRDHPDAPGLDHASANPLNHTATNQRDHPDAGLDHASANPLDHAGTNQPDHAGANQLVGRIVARHGTAVPGLAPLGLGYLFPPPRALAEADLTGLDLPSEIARTVQTFARAVAEGDIHLDRTQPLHTLLTTLTGVPGITPATAHYIASRLGEPTTISPPPTGRQSPNSRTPHTFPHPVQAVVESARTNTGCANLRSADQ</sequence>
<feature type="domain" description="HTH araC/xylS-type" evidence="8">
    <location>
        <begin position="79"/>
        <end position="177"/>
    </location>
</feature>
<dbReference type="STRING" id="1210089.GCA_001613165_00999"/>
<feature type="compositionally biased region" description="Basic and acidic residues" evidence="7">
    <location>
        <begin position="401"/>
        <end position="412"/>
    </location>
</feature>
<dbReference type="Pfam" id="PF02805">
    <property type="entry name" value="Ada_Zn_binding"/>
    <property type="match status" value="1"/>
</dbReference>
<evidence type="ECO:0000256" key="3">
    <source>
        <dbReference type="ARBA" id="ARBA00023015"/>
    </source>
</evidence>
<keyword evidence="2" id="KW-0489">Methyltransferase</keyword>
<feature type="compositionally biased region" description="Polar residues" evidence="7">
    <location>
        <begin position="332"/>
        <end position="364"/>
    </location>
</feature>
<feature type="compositionally biased region" description="Polar residues" evidence="7">
    <location>
        <begin position="568"/>
        <end position="577"/>
    </location>
</feature>
<evidence type="ECO:0000256" key="2">
    <source>
        <dbReference type="ARBA" id="ARBA00022603"/>
    </source>
</evidence>
<dbReference type="GO" id="GO:0006281">
    <property type="term" value="P:DNA repair"/>
    <property type="evidence" value="ECO:0007669"/>
    <property type="project" value="InterPro"/>
</dbReference>
<dbReference type="InterPro" id="IPR050204">
    <property type="entry name" value="AraC_XylS_family_regulators"/>
</dbReference>
<accession>A0A370H0E2</accession>
<dbReference type="InterPro" id="IPR004026">
    <property type="entry name" value="Ada_DNA_repair_Zn-bd"/>
</dbReference>
<dbReference type="InterPro" id="IPR037046">
    <property type="entry name" value="AlkA_N_sf"/>
</dbReference>
<evidence type="ECO:0000256" key="5">
    <source>
        <dbReference type="ARBA" id="ARBA00023159"/>
    </source>
</evidence>
<evidence type="ECO:0000313" key="10">
    <source>
        <dbReference type="Proteomes" id="UP000255355"/>
    </source>
</evidence>
<keyword evidence="3" id="KW-0805">Transcription regulation</keyword>
<dbReference type="SUPFAM" id="SSF55945">
    <property type="entry name" value="TATA-box binding protein-like"/>
    <property type="match status" value="1"/>
</dbReference>
<dbReference type="SMART" id="SM01009">
    <property type="entry name" value="AlkA_N"/>
    <property type="match status" value="1"/>
</dbReference>
<keyword evidence="6" id="KW-0804">Transcription</keyword>
<dbReference type="Gene3D" id="1.10.10.60">
    <property type="entry name" value="Homeodomain-like"/>
    <property type="match status" value="1"/>
</dbReference>
<evidence type="ECO:0000259" key="8">
    <source>
        <dbReference type="PROSITE" id="PS01124"/>
    </source>
</evidence>
<feature type="region of interest" description="Disordered" evidence="7">
    <location>
        <begin position="557"/>
        <end position="581"/>
    </location>
</feature>
<evidence type="ECO:0000256" key="1">
    <source>
        <dbReference type="ARBA" id="ARBA00001947"/>
    </source>
</evidence>
<dbReference type="InterPro" id="IPR010316">
    <property type="entry name" value="AlkA_N"/>
</dbReference>
<dbReference type="EMBL" id="QQAZ01000007">
    <property type="protein sequence ID" value="RDI49375.1"/>
    <property type="molecule type" value="Genomic_DNA"/>
</dbReference>
<keyword evidence="2" id="KW-0808">Transferase</keyword>
<dbReference type="InterPro" id="IPR009057">
    <property type="entry name" value="Homeodomain-like_sf"/>
</dbReference>
<comment type="cofactor">
    <cofactor evidence="1">
        <name>Zn(2+)</name>
        <dbReference type="ChEBI" id="CHEBI:29105"/>
    </cofactor>
</comment>
<dbReference type="Proteomes" id="UP000255355">
    <property type="component" value="Unassembled WGS sequence"/>
</dbReference>
<dbReference type="AlphaFoldDB" id="A0A370H0E2"/>
<dbReference type="Gene3D" id="3.30.310.20">
    <property type="entry name" value="DNA-3-methyladenine glycosylase AlkA, N-terminal domain"/>
    <property type="match status" value="1"/>
</dbReference>
<dbReference type="GO" id="GO:0008270">
    <property type="term" value="F:zinc ion binding"/>
    <property type="evidence" value="ECO:0007669"/>
    <property type="project" value="InterPro"/>
</dbReference>
<feature type="compositionally biased region" description="Basic and acidic residues" evidence="7">
    <location>
        <begin position="369"/>
        <end position="379"/>
    </location>
</feature>
<dbReference type="InterPro" id="IPR018060">
    <property type="entry name" value="HTH_AraC"/>
</dbReference>
<dbReference type="GO" id="GO:0008168">
    <property type="term" value="F:methyltransferase activity"/>
    <property type="evidence" value="ECO:0007669"/>
    <property type="project" value="UniProtKB-KW"/>
</dbReference>
<organism evidence="9 10">
    <name type="scientific">Nocardia mexicana</name>
    <dbReference type="NCBI Taxonomy" id="279262"/>
    <lineage>
        <taxon>Bacteria</taxon>
        <taxon>Bacillati</taxon>
        <taxon>Actinomycetota</taxon>
        <taxon>Actinomycetes</taxon>
        <taxon>Mycobacteriales</taxon>
        <taxon>Nocardiaceae</taxon>
        <taxon>Nocardia</taxon>
    </lineage>
</organism>
<dbReference type="Gene3D" id="1.10.340.30">
    <property type="entry name" value="Hypothetical protein, domain 2"/>
    <property type="match status" value="1"/>
</dbReference>
<evidence type="ECO:0000313" key="9">
    <source>
        <dbReference type="EMBL" id="RDI49375.1"/>
    </source>
</evidence>
<keyword evidence="4" id="KW-0238">DNA-binding</keyword>
<dbReference type="PROSITE" id="PS01124">
    <property type="entry name" value="HTH_ARAC_FAMILY_2"/>
    <property type="match status" value="1"/>
</dbReference>
<dbReference type="GO" id="GO:0032259">
    <property type="term" value="P:methylation"/>
    <property type="evidence" value="ECO:0007669"/>
    <property type="project" value="UniProtKB-KW"/>
</dbReference>
<evidence type="ECO:0000256" key="6">
    <source>
        <dbReference type="ARBA" id="ARBA00023163"/>
    </source>
</evidence>
<evidence type="ECO:0000256" key="7">
    <source>
        <dbReference type="SAM" id="MobiDB-lite"/>
    </source>
</evidence>
<gene>
    <name evidence="9" type="ORF">DFR68_107503</name>
</gene>
<keyword evidence="5" id="KW-0010">Activator</keyword>
<dbReference type="GO" id="GO:0043565">
    <property type="term" value="F:sequence-specific DNA binding"/>
    <property type="evidence" value="ECO:0007669"/>
    <property type="project" value="InterPro"/>
</dbReference>
<dbReference type="Gene3D" id="3.40.10.10">
    <property type="entry name" value="DNA Methylphosphotriester Repair Domain"/>
    <property type="match status" value="1"/>
</dbReference>
<reference evidence="9 10" key="1">
    <citation type="submission" date="2018-07" db="EMBL/GenBank/DDBJ databases">
        <title>Genomic Encyclopedia of Type Strains, Phase IV (KMG-IV): sequencing the most valuable type-strain genomes for metagenomic binning, comparative biology and taxonomic classification.</title>
        <authorList>
            <person name="Goeker M."/>
        </authorList>
    </citation>
    <scope>NUCLEOTIDE SEQUENCE [LARGE SCALE GENOMIC DNA]</scope>
    <source>
        <strain evidence="9 10">DSM 44952</strain>
    </source>
</reference>
<feature type="compositionally biased region" description="Polar residues" evidence="7">
    <location>
        <begin position="380"/>
        <end position="396"/>
    </location>
</feature>
<protein>
    <submittedName>
        <fullName evidence="9">DNA-3-methyladenine glycosylase II</fullName>
    </submittedName>
</protein>
<keyword evidence="10" id="KW-1185">Reference proteome</keyword>
<feature type="region of interest" description="Disordered" evidence="7">
    <location>
        <begin position="277"/>
        <end position="297"/>
    </location>
</feature>
<dbReference type="Pfam" id="PF06029">
    <property type="entry name" value="AlkA_N"/>
    <property type="match status" value="1"/>
</dbReference>
<evidence type="ECO:0000256" key="4">
    <source>
        <dbReference type="ARBA" id="ARBA00023125"/>
    </source>
</evidence>
<dbReference type="InterPro" id="IPR011257">
    <property type="entry name" value="DNA_glycosylase"/>
</dbReference>
<dbReference type="SMART" id="SM00342">
    <property type="entry name" value="HTH_ARAC"/>
    <property type="match status" value="1"/>
</dbReference>
<proteinExistence type="predicted"/>
<name>A0A370H0E2_9NOCA</name>
<dbReference type="PANTHER" id="PTHR46796">
    <property type="entry name" value="HTH-TYPE TRANSCRIPTIONAL ACTIVATOR RHAS-RELATED"/>
    <property type="match status" value="1"/>
</dbReference>
<dbReference type="SUPFAM" id="SSF48150">
    <property type="entry name" value="DNA-glycosylase"/>
    <property type="match status" value="1"/>
</dbReference>
<dbReference type="GO" id="GO:0003700">
    <property type="term" value="F:DNA-binding transcription factor activity"/>
    <property type="evidence" value="ECO:0007669"/>
    <property type="project" value="InterPro"/>
</dbReference>
<dbReference type="PANTHER" id="PTHR46796:SF6">
    <property type="entry name" value="ARAC SUBFAMILY"/>
    <property type="match status" value="1"/>
</dbReference>
<dbReference type="InterPro" id="IPR035451">
    <property type="entry name" value="Ada-like_dom_sf"/>
</dbReference>
<dbReference type="SUPFAM" id="SSF46689">
    <property type="entry name" value="Homeodomain-like"/>
    <property type="match status" value="1"/>
</dbReference>
<feature type="compositionally biased region" description="Polar residues" evidence="7">
    <location>
        <begin position="277"/>
        <end position="291"/>
    </location>
</feature>
<feature type="region of interest" description="Disordered" evidence="7">
    <location>
        <begin position="312"/>
        <end position="458"/>
    </location>
</feature>
<comment type="caution">
    <text evidence="9">The sequence shown here is derived from an EMBL/GenBank/DDBJ whole genome shotgun (WGS) entry which is preliminary data.</text>
</comment>
<dbReference type="SUPFAM" id="SSF57884">
    <property type="entry name" value="Ada DNA repair protein, N-terminal domain (N-Ada 10)"/>
    <property type="match status" value="1"/>
</dbReference>
<dbReference type="Pfam" id="PF12833">
    <property type="entry name" value="HTH_18"/>
    <property type="match status" value="1"/>
</dbReference>